<sequence length="1203" mass="128462">MPKLPAALERSSILQAIRSADEGPQVVEYDRYVTDHIRRTGRAVQATEIAYAMMGLAVGWLVFLLTAAVAEHWLTQRGFSDAFRYVLFAAAMLATGWYAKTLLWPLVTGRINPLYTAKSIEESAPSLKNSLINLLTLRGSGRPLPPAVLATLEQQAAEGISRAPEEAVVDRSRVVRMAAVMVGLLAAVAVYTLASTKDPFTTAARIVAPWAKIAPPSRVRITDVTPGDTTLVEGQTLDIEARVDGLADGEQVDVVLTSDDGQRLDDRQPLTFDEGVNRFTLSLPTLAEPGKRAGLSGRVRYRVEAGDGRTPTFVVNVLPAPAIVVGSVDYRFPAYTGLLDYTQEKSGDLRAIEGTRVTLHAQANTTLESAYVDFDADGSRDLQMEVEGDSATVRFDLALRDDRQTPKHGGYVLRLKTAGGLTNAKPAKHAIEVYPDYPPEAELTAPEEPELTIRQNDTVDIRGTARDPDFGLSDVRVFAERDGRRVLHKRLLTRTFRGKYEAQYAFTPTDHGLRAGDVVEYWLEASDNRQPEPQTVVTRRQTFRIASPDARGDRRREEMADAGDTGDAGQDSQDQRQPGENGGEADEGDPSEEGQSPDGQNGEGGEGQPQDQNQQPTEGDRQQGELQRGQGGEEQDAENQQGQGDSNQQQGDSNKPSETGSQQQPEGEEGNEQQEQGSNEGGDGLQTQDRGAAPNSENPQQGQDSGNEQSSGENNGQSSGGQNDSRRNSGQQNRQRGAGGNESGKQGGSHVKPEDNASGGGTPTPQEQPIDDSGADDGEAFERMLEHMQQEGQQGKPRDAAPQDHPADNGESADRSDGAGADTMGGDLNNKPQEDQGGAESSEAPGGKQQSPRGDQSTPGSAGKPKGSPTIENDRAPTEKFKDSPAPDKQNNEEAQSPASDKNKTEMDEQGDQGGEKSGAGAEGGGQRGDQEGTGSAGQNTASDEGAGRASEQGQGEAGERGGTDQVADQQTGERGRDSGEGSTQQQGQGDKAGGDQAGESQDQAEGGRSPVQATPQQEGQPRPRPADNNQQQPSDASQPGRGAPGQSQQEGTDGDQSDIGASGAPSTGPTEGGDVGGDKANLDYARQKTDLVLERLADQLKKDEVDPDLLDKLGWNEDQLRRFVQRWNQRKQAARRPNSSKAQAELDDALRGLGRLPGSPASQTDRTVDELRNNAGARNAPAPLKWRERLQRYNQGVSGGVE</sequence>
<feature type="compositionally biased region" description="Polar residues" evidence="1">
    <location>
        <begin position="848"/>
        <end position="860"/>
    </location>
</feature>
<feature type="compositionally biased region" description="Basic and acidic residues" evidence="1">
    <location>
        <begin position="550"/>
        <end position="559"/>
    </location>
</feature>
<feature type="region of interest" description="Disordered" evidence="1">
    <location>
        <begin position="1152"/>
        <end position="1203"/>
    </location>
</feature>
<feature type="compositionally biased region" description="Polar residues" evidence="1">
    <location>
        <begin position="1028"/>
        <end position="1038"/>
    </location>
</feature>
<evidence type="ECO:0000313" key="3">
    <source>
        <dbReference type="EMBL" id="TWT33605.1"/>
    </source>
</evidence>
<feature type="compositionally biased region" description="Low complexity" evidence="1">
    <location>
        <begin position="562"/>
        <end position="572"/>
    </location>
</feature>
<feature type="compositionally biased region" description="Basic and acidic residues" evidence="1">
    <location>
        <begin position="872"/>
        <end position="892"/>
    </location>
</feature>
<comment type="caution">
    <text evidence="3">The sequence shown here is derived from an EMBL/GenBank/DDBJ whole genome shotgun (WGS) entry which is preliminary data.</text>
</comment>
<dbReference type="RefSeq" id="WP_146566366.1">
    <property type="nucleotide sequence ID" value="NZ_SIHJ01000002.1"/>
</dbReference>
<feature type="region of interest" description="Disordered" evidence="1">
    <location>
        <begin position="526"/>
        <end position="1083"/>
    </location>
</feature>
<proteinExistence type="predicted"/>
<keyword evidence="2" id="KW-0812">Transmembrane</keyword>
<feature type="compositionally biased region" description="Polar residues" evidence="1">
    <location>
        <begin position="531"/>
        <end position="540"/>
    </location>
</feature>
<keyword evidence="2" id="KW-0472">Membrane</keyword>
<feature type="compositionally biased region" description="Acidic residues" evidence="1">
    <location>
        <begin position="769"/>
        <end position="779"/>
    </location>
</feature>
<keyword evidence="4" id="KW-1185">Reference proteome</keyword>
<reference evidence="3 4" key="1">
    <citation type="submission" date="2019-02" db="EMBL/GenBank/DDBJ databases">
        <title>Deep-cultivation of Planctomycetes and their phenomic and genomic characterization uncovers novel biology.</title>
        <authorList>
            <person name="Wiegand S."/>
            <person name="Jogler M."/>
            <person name="Boedeker C."/>
            <person name="Pinto D."/>
            <person name="Vollmers J."/>
            <person name="Rivas-Marin E."/>
            <person name="Kohn T."/>
            <person name="Peeters S.H."/>
            <person name="Heuer A."/>
            <person name="Rast P."/>
            <person name="Oberbeckmann S."/>
            <person name="Bunk B."/>
            <person name="Jeske O."/>
            <person name="Meyerdierks A."/>
            <person name="Storesund J.E."/>
            <person name="Kallscheuer N."/>
            <person name="Luecker S."/>
            <person name="Lage O.M."/>
            <person name="Pohl T."/>
            <person name="Merkel B.J."/>
            <person name="Hornburger P."/>
            <person name="Mueller R.-W."/>
            <person name="Bruemmer F."/>
            <person name="Labrenz M."/>
            <person name="Spormann A.M."/>
            <person name="Op Den Camp H."/>
            <person name="Overmann J."/>
            <person name="Amann R."/>
            <person name="Jetten M.S.M."/>
            <person name="Mascher T."/>
            <person name="Medema M.H."/>
            <person name="Devos D.P."/>
            <person name="Kaster A.-K."/>
            <person name="Ovreas L."/>
            <person name="Rohde M."/>
            <person name="Galperin M.Y."/>
            <person name="Jogler C."/>
        </authorList>
    </citation>
    <scope>NUCLEOTIDE SEQUENCE [LARGE SCALE GENOMIC DNA]</scope>
    <source>
        <strain evidence="3 4">KOR34</strain>
    </source>
</reference>
<dbReference type="Proteomes" id="UP000316714">
    <property type="component" value="Unassembled WGS sequence"/>
</dbReference>
<feature type="compositionally biased region" description="Basic and acidic residues" evidence="1">
    <location>
        <begin position="796"/>
        <end position="817"/>
    </location>
</feature>
<evidence type="ECO:0000256" key="1">
    <source>
        <dbReference type="SAM" id="MobiDB-lite"/>
    </source>
</evidence>
<dbReference type="AlphaFoldDB" id="A0A5C5V792"/>
<feature type="transmembrane region" description="Helical" evidence="2">
    <location>
        <begin position="49"/>
        <end position="70"/>
    </location>
</feature>
<evidence type="ECO:0000313" key="4">
    <source>
        <dbReference type="Proteomes" id="UP000316714"/>
    </source>
</evidence>
<keyword evidence="2" id="KW-1133">Transmembrane helix</keyword>
<feature type="compositionally biased region" description="Basic and acidic residues" evidence="1">
    <location>
        <begin position="780"/>
        <end position="789"/>
    </location>
</feature>
<name>A0A5C5V792_9BACT</name>
<feature type="compositionally biased region" description="Low complexity" evidence="1">
    <location>
        <begin position="639"/>
        <end position="665"/>
    </location>
</feature>
<feature type="compositionally biased region" description="Polar residues" evidence="1">
    <location>
        <begin position="685"/>
        <end position="704"/>
    </location>
</feature>
<protein>
    <submittedName>
        <fullName evidence="3">Uncharacterized protein</fullName>
    </submittedName>
</protein>
<dbReference type="EMBL" id="SIHJ01000002">
    <property type="protein sequence ID" value="TWT33605.1"/>
    <property type="molecule type" value="Genomic_DNA"/>
</dbReference>
<feature type="compositionally biased region" description="Low complexity" evidence="1">
    <location>
        <begin position="705"/>
        <end position="736"/>
    </location>
</feature>
<feature type="compositionally biased region" description="Acidic residues" evidence="1">
    <location>
        <begin position="583"/>
        <end position="592"/>
    </location>
</feature>
<feature type="compositionally biased region" description="Low complexity" evidence="1">
    <location>
        <begin position="981"/>
        <end position="990"/>
    </location>
</feature>
<feature type="transmembrane region" description="Helical" evidence="2">
    <location>
        <begin position="174"/>
        <end position="194"/>
    </location>
</feature>
<gene>
    <name evidence="3" type="ORF">KOR34_34370</name>
</gene>
<accession>A0A5C5V792</accession>
<feature type="transmembrane region" description="Helical" evidence="2">
    <location>
        <begin position="82"/>
        <end position="99"/>
    </location>
</feature>
<evidence type="ECO:0000256" key="2">
    <source>
        <dbReference type="SAM" id="Phobius"/>
    </source>
</evidence>
<dbReference type="OrthoDB" id="257350at2"/>
<feature type="compositionally biased region" description="Gly residues" evidence="1">
    <location>
        <begin position="912"/>
        <end position="928"/>
    </location>
</feature>
<feature type="compositionally biased region" description="Low complexity" evidence="1">
    <location>
        <begin position="1174"/>
        <end position="1184"/>
    </location>
</feature>
<feature type="compositionally biased region" description="Gly residues" evidence="1">
    <location>
        <begin position="737"/>
        <end position="747"/>
    </location>
</feature>
<organism evidence="3 4">
    <name type="scientific">Posidoniimonas corsicana</name>
    <dbReference type="NCBI Taxonomy" id="1938618"/>
    <lineage>
        <taxon>Bacteria</taxon>
        <taxon>Pseudomonadati</taxon>
        <taxon>Planctomycetota</taxon>
        <taxon>Planctomycetia</taxon>
        <taxon>Pirellulales</taxon>
        <taxon>Lacipirellulaceae</taxon>
        <taxon>Posidoniimonas</taxon>
    </lineage>
</organism>